<evidence type="ECO:0000313" key="2">
    <source>
        <dbReference type="Proteomes" id="UP000282818"/>
    </source>
</evidence>
<name>A0A437QDV6_9GAMM</name>
<dbReference type="Proteomes" id="UP000282818">
    <property type="component" value="Unassembled WGS sequence"/>
</dbReference>
<dbReference type="InterPro" id="IPR036410">
    <property type="entry name" value="HSP_DnaJ_Cys-rich_dom_sf"/>
</dbReference>
<keyword evidence="2" id="KW-1185">Reference proteome</keyword>
<organism evidence="1 2">
    <name type="scientific">Neptunomonas marina</name>
    <dbReference type="NCBI Taxonomy" id="1815562"/>
    <lineage>
        <taxon>Bacteria</taxon>
        <taxon>Pseudomonadati</taxon>
        <taxon>Pseudomonadota</taxon>
        <taxon>Gammaproteobacteria</taxon>
        <taxon>Oceanospirillales</taxon>
        <taxon>Oceanospirillaceae</taxon>
        <taxon>Neptunomonas</taxon>
    </lineage>
</organism>
<comment type="caution">
    <text evidence="1">The sequence shown here is derived from an EMBL/GenBank/DDBJ whole genome shotgun (WGS) entry which is preliminary data.</text>
</comment>
<dbReference type="AlphaFoldDB" id="A0A437QDV6"/>
<evidence type="ECO:0000313" key="1">
    <source>
        <dbReference type="EMBL" id="RVU32676.1"/>
    </source>
</evidence>
<reference evidence="1 2" key="1">
    <citation type="submission" date="2019-01" db="EMBL/GenBank/DDBJ databases">
        <authorList>
            <person name="Chen W.-M."/>
        </authorList>
    </citation>
    <scope>NUCLEOTIDE SEQUENCE [LARGE SCALE GENOMIC DNA]</scope>
    <source>
        <strain evidence="1 2">HPM-16</strain>
    </source>
</reference>
<evidence type="ECO:0008006" key="3">
    <source>
        <dbReference type="Google" id="ProtNLM"/>
    </source>
</evidence>
<protein>
    <recommendedName>
        <fullName evidence="3">CR-type domain-containing protein</fullName>
    </recommendedName>
</protein>
<dbReference type="EMBL" id="SACQ01000001">
    <property type="protein sequence ID" value="RVU32676.1"/>
    <property type="molecule type" value="Genomic_DNA"/>
</dbReference>
<dbReference type="RefSeq" id="WP_127692844.1">
    <property type="nucleotide sequence ID" value="NZ_SACQ01000001.1"/>
</dbReference>
<accession>A0A437QDV6</accession>
<proteinExistence type="predicted"/>
<dbReference type="SUPFAM" id="SSF57938">
    <property type="entry name" value="DnaJ/Hsp40 cysteine-rich domain"/>
    <property type="match status" value="1"/>
</dbReference>
<sequence>MNSVDLKHWCAGEDDRRTYLREPMLHKGFAVATNGHVIILVPVLEGSSAGLATPNAGVARFIDAHGFTEMQELNPLSDSIQSPEMSTCTECEGTGHVTDLTCRECNGKGTVEFENAYNDYKVECASCNGSGKTRLAGECTACNATGKRYRDHDFVDIEGIKIQPKYFNLLKSLPGNLSVQGAPPSRMLYFHSTEGMRGAIMGMDTV</sequence>
<dbReference type="Gene3D" id="2.10.230.10">
    <property type="entry name" value="Heat shock protein DnaJ, cysteine-rich domain"/>
    <property type="match status" value="1"/>
</dbReference>
<gene>
    <name evidence="1" type="ORF">EOE65_03200</name>
</gene>